<feature type="transmembrane region" description="Helical" evidence="6">
    <location>
        <begin position="367"/>
        <end position="387"/>
    </location>
</feature>
<keyword evidence="9" id="KW-1185">Reference proteome</keyword>
<evidence type="ECO:0000256" key="4">
    <source>
        <dbReference type="ARBA" id="ARBA00023088"/>
    </source>
</evidence>
<sequence length="394" mass="41366">MGKLGRVGAAFAVTAVLVGTAALPAAAEAARGRLTGAKDEGVGVRMVGSDKTYQASLLHLKLDSGALLKVYCVEIKVGATEKRDMVENPWDEYPNAESPFHQNRGKINWVLHNGFPFKSLADLNALELGYAADGLEQHEAISATQAAIWHFSDGVNLNQDNASDREDANQDIKALYNHLVKNAQDLAEQPKPVLEINPAEVTGESGGLLGPFTVKTNGKITEVVAELPEGVELVDENKKALSAEEIADGTKLFLNVAAGTEPATVEFALRTVAKVDIGRLFVVDGYHDNGKHQGPAQSLIVAESNETKAEAGAKGTWTTPVTTPPVTTTTTAPPVETTTTTAPVPTTPPATTPPAPGDDLPDTGANILVPVLVGLGLLGAGAGALIWQRRRKTA</sequence>
<keyword evidence="4" id="KW-0572">Peptidoglycan-anchor</keyword>
<keyword evidence="1" id="KW-0134">Cell wall</keyword>
<dbReference type="Proteomes" id="UP001596157">
    <property type="component" value="Unassembled WGS sequence"/>
</dbReference>
<evidence type="ECO:0000256" key="1">
    <source>
        <dbReference type="ARBA" id="ARBA00022512"/>
    </source>
</evidence>
<dbReference type="PROSITE" id="PS50847">
    <property type="entry name" value="GRAM_POS_ANCHORING"/>
    <property type="match status" value="1"/>
</dbReference>
<evidence type="ECO:0000256" key="3">
    <source>
        <dbReference type="ARBA" id="ARBA00022729"/>
    </source>
</evidence>
<dbReference type="InterPro" id="IPR013552">
    <property type="entry name" value="Thioester_dom"/>
</dbReference>
<feature type="compositionally biased region" description="Low complexity" evidence="5">
    <location>
        <begin position="318"/>
        <end position="344"/>
    </location>
</feature>
<protein>
    <submittedName>
        <fullName evidence="8">Thioester domain-containing protein</fullName>
    </submittedName>
</protein>
<gene>
    <name evidence="8" type="ORF">ACFPM7_27080</name>
</gene>
<name>A0ABW0EUF0_9PSEU</name>
<keyword evidence="6" id="KW-0812">Transmembrane</keyword>
<dbReference type="NCBIfam" id="TIGR03934">
    <property type="entry name" value="TQXA_dom"/>
    <property type="match status" value="1"/>
</dbReference>
<keyword evidence="6" id="KW-1133">Transmembrane helix</keyword>
<dbReference type="InterPro" id="IPR023849">
    <property type="entry name" value="TQXA_dom"/>
</dbReference>
<evidence type="ECO:0000259" key="7">
    <source>
        <dbReference type="PROSITE" id="PS50847"/>
    </source>
</evidence>
<proteinExistence type="predicted"/>
<feature type="domain" description="Gram-positive cocci surface proteins LPxTG" evidence="7">
    <location>
        <begin position="360"/>
        <end position="394"/>
    </location>
</feature>
<reference evidence="9" key="1">
    <citation type="journal article" date="2019" name="Int. J. Syst. Evol. Microbiol.">
        <title>The Global Catalogue of Microorganisms (GCM) 10K type strain sequencing project: providing services to taxonomists for standard genome sequencing and annotation.</title>
        <authorList>
            <consortium name="The Broad Institute Genomics Platform"/>
            <consortium name="The Broad Institute Genome Sequencing Center for Infectious Disease"/>
            <person name="Wu L."/>
            <person name="Ma J."/>
        </authorList>
    </citation>
    <scope>NUCLEOTIDE SEQUENCE [LARGE SCALE GENOMIC DNA]</scope>
    <source>
        <strain evidence="9">CCUG 59778</strain>
    </source>
</reference>
<evidence type="ECO:0000313" key="8">
    <source>
        <dbReference type="EMBL" id="MFC5290732.1"/>
    </source>
</evidence>
<keyword evidence="6" id="KW-0472">Membrane</keyword>
<dbReference type="EMBL" id="JBHSKF010000018">
    <property type="protein sequence ID" value="MFC5290732.1"/>
    <property type="molecule type" value="Genomic_DNA"/>
</dbReference>
<dbReference type="Gene3D" id="1.10.150.480">
    <property type="match status" value="1"/>
</dbReference>
<keyword evidence="2" id="KW-0964">Secreted</keyword>
<keyword evidence="3" id="KW-0732">Signal</keyword>
<dbReference type="RefSeq" id="WP_378250627.1">
    <property type="nucleotide sequence ID" value="NZ_JBHSKF010000018.1"/>
</dbReference>
<dbReference type="NCBIfam" id="TIGR01167">
    <property type="entry name" value="LPXTG_anchor"/>
    <property type="match status" value="1"/>
</dbReference>
<comment type="caution">
    <text evidence="8">The sequence shown here is derived from an EMBL/GenBank/DDBJ whole genome shotgun (WGS) entry which is preliminary data.</text>
</comment>
<evidence type="ECO:0000313" key="9">
    <source>
        <dbReference type="Proteomes" id="UP001596157"/>
    </source>
</evidence>
<accession>A0ABW0EUF0</accession>
<evidence type="ECO:0000256" key="2">
    <source>
        <dbReference type="ARBA" id="ARBA00022525"/>
    </source>
</evidence>
<evidence type="ECO:0000256" key="6">
    <source>
        <dbReference type="SAM" id="Phobius"/>
    </source>
</evidence>
<evidence type="ECO:0000256" key="5">
    <source>
        <dbReference type="SAM" id="MobiDB-lite"/>
    </source>
</evidence>
<feature type="region of interest" description="Disordered" evidence="5">
    <location>
        <begin position="306"/>
        <end position="362"/>
    </location>
</feature>
<feature type="compositionally biased region" description="Pro residues" evidence="5">
    <location>
        <begin position="345"/>
        <end position="356"/>
    </location>
</feature>
<dbReference type="InterPro" id="IPR019931">
    <property type="entry name" value="LPXTG_anchor"/>
</dbReference>
<dbReference type="Pfam" id="PF08341">
    <property type="entry name" value="TED"/>
    <property type="match status" value="1"/>
</dbReference>
<organism evidence="8 9">
    <name type="scientific">Actinokineospora guangxiensis</name>
    <dbReference type="NCBI Taxonomy" id="1490288"/>
    <lineage>
        <taxon>Bacteria</taxon>
        <taxon>Bacillati</taxon>
        <taxon>Actinomycetota</taxon>
        <taxon>Actinomycetes</taxon>
        <taxon>Pseudonocardiales</taxon>
        <taxon>Pseudonocardiaceae</taxon>
        <taxon>Actinokineospora</taxon>
    </lineage>
</organism>